<reference evidence="2" key="1">
    <citation type="submission" date="2015-10" db="EMBL/GenBank/DDBJ databases">
        <authorList>
            <person name="Gilbert D.G."/>
        </authorList>
    </citation>
    <scope>NUCLEOTIDE SEQUENCE</scope>
</reference>
<accession>A0A160TV27</accession>
<proteinExistence type="predicted"/>
<dbReference type="Gene3D" id="3.40.190.10">
    <property type="entry name" value="Periplasmic binding protein-like II"/>
    <property type="match status" value="2"/>
</dbReference>
<evidence type="ECO:0000259" key="1">
    <source>
        <dbReference type="Pfam" id="PF12849"/>
    </source>
</evidence>
<dbReference type="AlphaFoldDB" id="A0A160TV27"/>
<dbReference type="EMBL" id="CZRL01000104">
    <property type="protein sequence ID" value="CUS54733.1"/>
    <property type="molecule type" value="Genomic_DNA"/>
</dbReference>
<dbReference type="InterPro" id="IPR024370">
    <property type="entry name" value="PBP_domain"/>
</dbReference>
<dbReference type="InterPro" id="IPR052738">
    <property type="entry name" value="ABC-Tungstate_binding"/>
</dbReference>
<name>A0A160TV27_9ZZZZ</name>
<sequence>MLPRFSEQTGIEVRVVAVGTGQALYIAQNGDADVLLVHHRPSEEQFISQGHGVTRYDLMYNDYILVGPRDDPASVLFAANVIGAVQRIATNKSLFVSRGDDSGTHKKELELWNQSGIDTAKVGNGWYQETGRGMGGTLNMASALDAYTLTDRATWLKFGNKGRLDILFQSDPPLFNPYGIILVNPQKHPHVKTLDGQTFIDWMLSETGQTLIANYRILGQQAFFPTAKP</sequence>
<dbReference type="Pfam" id="PF12849">
    <property type="entry name" value="PBP_like_2"/>
    <property type="match status" value="1"/>
</dbReference>
<protein>
    <submittedName>
        <fullName evidence="2">ABC-type tungstate transport system, periplasmic binding protein</fullName>
    </submittedName>
</protein>
<gene>
    <name evidence="2" type="ORF">MGWOODY_XGa952</name>
</gene>
<dbReference type="PANTHER" id="PTHR37945">
    <property type="entry name" value="EXTRACELLULAR TUNGSTATE BINDING PROTEIN"/>
    <property type="match status" value="1"/>
</dbReference>
<dbReference type="PANTHER" id="PTHR37945:SF1">
    <property type="entry name" value="EXTRACELLULAR TUNGSTATE BINDING PROTEIN"/>
    <property type="match status" value="1"/>
</dbReference>
<organism evidence="2">
    <name type="scientific">hydrothermal vent metagenome</name>
    <dbReference type="NCBI Taxonomy" id="652676"/>
    <lineage>
        <taxon>unclassified sequences</taxon>
        <taxon>metagenomes</taxon>
        <taxon>ecological metagenomes</taxon>
    </lineage>
</organism>
<evidence type="ECO:0000313" key="2">
    <source>
        <dbReference type="EMBL" id="CUS54733.1"/>
    </source>
</evidence>
<dbReference type="SUPFAM" id="SSF53850">
    <property type="entry name" value="Periplasmic binding protein-like II"/>
    <property type="match status" value="1"/>
</dbReference>
<feature type="domain" description="PBP" evidence="1">
    <location>
        <begin position="3"/>
        <end position="206"/>
    </location>
</feature>